<dbReference type="InterPro" id="IPR014718">
    <property type="entry name" value="GH-type_carb-bd"/>
</dbReference>
<evidence type="ECO:0000256" key="11">
    <source>
        <dbReference type="PIRNR" id="PIRNR005096"/>
    </source>
</evidence>
<dbReference type="InterPro" id="IPR047215">
    <property type="entry name" value="Galactose_mutarotase-like"/>
</dbReference>
<evidence type="ECO:0000256" key="10">
    <source>
        <dbReference type="ARBA" id="ARBA00023277"/>
    </source>
</evidence>
<evidence type="ECO:0000313" key="15">
    <source>
        <dbReference type="EMBL" id="URW81001.1"/>
    </source>
</evidence>
<dbReference type="PIRSF" id="PIRSF005096">
    <property type="entry name" value="GALM"/>
    <property type="match status" value="1"/>
</dbReference>
<evidence type="ECO:0000256" key="6">
    <source>
        <dbReference type="ARBA" id="ARBA00013185"/>
    </source>
</evidence>
<dbReference type="NCBIfam" id="NF008277">
    <property type="entry name" value="PRK11055.1"/>
    <property type="match status" value="1"/>
</dbReference>
<feature type="active site" description="Proton acceptor" evidence="12">
    <location>
        <position position="309"/>
    </location>
</feature>
<accession>A0A9J6ZTP1</accession>
<dbReference type="Proteomes" id="UP001056426">
    <property type="component" value="Chromosome"/>
</dbReference>
<evidence type="ECO:0000256" key="1">
    <source>
        <dbReference type="ARBA" id="ARBA00001614"/>
    </source>
</evidence>
<reference evidence="15" key="1">
    <citation type="submission" date="2022-05" db="EMBL/GenBank/DDBJ databases">
        <authorList>
            <person name="Sun X."/>
        </authorList>
    </citation>
    <scope>NUCLEOTIDE SEQUENCE</scope>
    <source>
        <strain evidence="15">Ai-910</strain>
    </source>
</reference>
<evidence type="ECO:0000256" key="8">
    <source>
        <dbReference type="ARBA" id="ARBA00022837"/>
    </source>
</evidence>
<dbReference type="GO" id="GO:0033499">
    <property type="term" value="P:galactose catabolic process via UDP-galactose, Leloir pathway"/>
    <property type="evidence" value="ECO:0007669"/>
    <property type="project" value="TreeGrafter"/>
</dbReference>
<dbReference type="SUPFAM" id="SSF74650">
    <property type="entry name" value="Galactose mutarotase-like"/>
    <property type="match status" value="1"/>
</dbReference>
<dbReference type="PANTHER" id="PTHR10091">
    <property type="entry name" value="ALDOSE-1-EPIMERASE"/>
    <property type="match status" value="1"/>
</dbReference>
<evidence type="ECO:0000256" key="3">
    <source>
        <dbReference type="ARBA" id="ARBA00005028"/>
    </source>
</evidence>
<dbReference type="PROSITE" id="PS00545">
    <property type="entry name" value="ALDOSE_1_EPIMERASE"/>
    <property type="match status" value="1"/>
</dbReference>
<evidence type="ECO:0000256" key="14">
    <source>
        <dbReference type="PIRSR" id="PIRSR005096-3"/>
    </source>
</evidence>
<dbReference type="RefSeq" id="WP_250725531.1">
    <property type="nucleotide sequence ID" value="NZ_CP098400.1"/>
</dbReference>
<dbReference type="EMBL" id="CP098400">
    <property type="protein sequence ID" value="URW81001.1"/>
    <property type="molecule type" value="Genomic_DNA"/>
</dbReference>
<dbReference type="Pfam" id="PF01263">
    <property type="entry name" value="Aldose_epim"/>
    <property type="match status" value="1"/>
</dbReference>
<feature type="binding site" evidence="13">
    <location>
        <position position="245"/>
    </location>
    <ligand>
        <name>beta-D-galactose</name>
        <dbReference type="ChEBI" id="CHEBI:27667"/>
    </ligand>
</feature>
<dbReference type="GO" id="GO:0030246">
    <property type="term" value="F:carbohydrate binding"/>
    <property type="evidence" value="ECO:0007669"/>
    <property type="project" value="InterPro"/>
</dbReference>
<evidence type="ECO:0000256" key="13">
    <source>
        <dbReference type="PIRSR" id="PIRSR005096-2"/>
    </source>
</evidence>
<keyword evidence="10 11" id="KW-0119">Carbohydrate metabolism</keyword>
<protein>
    <recommendedName>
        <fullName evidence="7 11">Aldose 1-epimerase</fullName>
        <ecNumber evidence="6 11">5.1.3.3</ecNumber>
    </recommendedName>
</protein>
<dbReference type="InterPro" id="IPR011013">
    <property type="entry name" value="Gal_mutarotase_sf_dom"/>
</dbReference>
<evidence type="ECO:0000256" key="9">
    <source>
        <dbReference type="ARBA" id="ARBA00023235"/>
    </source>
</evidence>
<comment type="cofactor">
    <cofactor evidence="2">
        <name>Ca(2+)</name>
        <dbReference type="ChEBI" id="CHEBI:29108"/>
    </cofactor>
</comment>
<comment type="pathway">
    <text evidence="3 11">Carbohydrate metabolism; hexose metabolism.</text>
</comment>
<feature type="binding site" evidence="14">
    <location>
        <begin position="180"/>
        <end position="182"/>
    </location>
    <ligand>
        <name>beta-D-galactose</name>
        <dbReference type="ChEBI" id="CHEBI:27667"/>
    </ligand>
</feature>
<comment type="similarity">
    <text evidence="4 11">Belongs to the aldose epimerase family.</text>
</comment>
<evidence type="ECO:0000256" key="5">
    <source>
        <dbReference type="ARBA" id="ARBA00011245"/>
    </source>
</evidence>
<comment type="catalytic activity">
    <reaction evidence="1 11">
        <text>alpha-D-glucose = beta-D-glucose</text>
        <dbReference type="Rhea" id="RHEA:10264"/>
        <dbReference type="ChEBI" id="CHEBI:15903"/>
        <dbReference type="ChEBI" id="CHEBI:17925"/>
        <dbReference type="EC" id="5.1.3.3"/>
    </reaction>
</comment>
<organism evidence="15 16">
    <name type="scientific">Xiashengella succiniciproducens</name>
    <dbReference type="NCBI Taxonomy" id="2949635"/>
    <lineage>
        <taxon>Bacteria</taxon>
        <taxon>Pseudomonadati</taxon>
        <taxon>Bacteroidota</taxon>
        <taxon>Bacteroidia</taxon>
        <taxon>Marinilabiliales</taxon>
        <taxon>Marinilabiliaceae</taxon>
        <taxon>Xiashengella</taxon>
    </lineage>
</organism>
<dbReference type="GO" id="GO:0004034">
    <property type="term" value="F:aldose 1-epimerase activity"/>
    <property type="evidence" value="ECO:0007669"/>
    <property type="project" value="UniProtKB-EC"/>
</dbReference>
<evidence type="ECO:0000256" key="4">
    <source>
        <dbReference type="ARBA" id="ARBA00006206"/>
    </source>
</evidence>
<dbReference type="PANTHER" id="PTHR10091:SF0">
    <property type="entry name" value="GALACTOSE MUTAROTASE"/>
    <property type="match status" value="1"/>
</dbReference>
<dbReference type="InterPro" id="IPR015443">
    <property type="entry name" value="Aldose_1-epimerase"/>
</dbReference>
<keyword evidence="8" id="KW-0106">Calcium</keyword>
<dbReference type="AlphaFoldDB" id="A0A9J6ZTP1"/>
<dbReference type="KEGG" id="alkq:M9189_06505"/>
<keyword evidence="16" id="KW-1185">Reference proteome</keyword>
<evidence type="ECO:0000256" key="12">
    <source>
        <dbReference type="PIRSR" id="PIRSR005096-1"/>
    </source>
</evidence>
<comment type="subunit">
    <text evidence="5">Monomer.</text>
</comment>
<dbReference type="InterPro" id="IPR018052">
    <property type="entry name" value="Ald1_epimerase_CS"/>
</dbReference>
<evidence type="ECO:0000256" key="2">
    <source>
        <dbReference type="ARBA" id="ARBA00001913"/>
    </source>
</evidence>
<dbReference type="GO" id="GO:0006006">
    <property type="term" value="P:glucose metabolic process"/>
    <property type="evidence" value="ECO:0007669"/>
    <property type="project" value="TreeGrafter"/>
</dbReference>
<feature type="binding site" evidence="14">
    <location>
        <begin position="84"/>
        <end position="85"/>
    </location>
    <ligand>
        <name>beta-D-galactose</name>
        <dbReference type="ChEBI" id="CHEBI:27667"/>
    </ligand>
</feature>
<evidence type="ECO:0000256" key="7">
    <source>
        <dbReference type="ARBA" id="ARBA00014165"/>
    </source>
</evidence>
<dbReference type="InterPro" id="IPR008183">
    <property type="entry name" value="Aldose_1/G6P_1-epimerase"/>
</dbReference>
<keyword evidence="9 11" id="KW-0413">Isomerase</keyword>
<reference evidence="15" key="2">
    <citation type="submission" date="2022-06" db="EMBL/GenBank/DDBJ databases">
        <title>Xiashengella guii gen. nov. sp. nov., a bacterium isolated form anaerobic digestion tank.</title>
        <authorList>
            <person name="Huang H."/>
        </authorList>
    </citation>
    <scope>NUCLEOTIDE SEQUENCE</scope>
    <source>
        <strain evidence="15">Ai-910</strain>
    </source>
</reference>
<feature type="active site" description="Proton donor" evidence="12">
    <location>
        <position position="180"/>
    </location>
</feature>
<gene>
    <name evidence="15" type="ORF">M9189_06505</name>
</gene>
<evidence type="ECO:0000313" key="16">
    <source>
        <dbReference type="Proteomes" id="UP001056426"/>
    </source>
</evidence>
<name>A0A9J6ZTP1_9BACT</name>
<dbReference type="EC" id="5.1.3.3" evidence="6 11"/>
<sequence length="345" mass="38206">MNIQELKIQNLANPAIKHFELKNGKGTSVKITNIGATITSIVTPDKNGNPAEISLGFDDPAHYLSKEYLGNCPFLGAVVGRFANRIANGRFTLDGKTYTLATNNGPNHLHGGPAGYFLKLWDSSIEGDTLVFKLFSPDNDEGYPGNVNVKVSYKLTEENELIIHYFAEADQATPVNLTNHAYFNLSGKKGNILDHEVMILADHYTPAIEAIPTGEIASVKNTPFDFTSFHRIGERIAQLPENTYDHNFVLNLKEGELSRAAVAKEAVSGRVLEVFTTLPGMQFYAGYYLDGSHSRSGRKFESFEGFCFETQYFPDSPNKANFPDCITKPGKPFDHTTVFKFSTEQ</sequence>
<dbReference type="Gene3D" id="2.70.98.10">
    <property type="match status" value="1"/>
</dbReference>
<proteinExistence type="inferred from homology"/>
<dbReference type="CDD" id="cd09019">
    <property type="entry name" value="galactose_mutarotase_like"/>
    <property type="match status" value="1"/>
</dbReference>